<dbReference type="AlphaFoldDB" id="A0A2Z4GF97"/>
<dbReference type="EMBL" id="CP029480">
    <property type="protein sequence ID" value="AWV99463.1"/>
    <property type="molecule type" value="Genomic_DNA"/>
</dbReference>
<dbReference type="RefSeq" id="WP_111372832.1">
    <property type="nucleotide sequence ID" value="NZ_CP029480.1"/>
</dbReference>
<evidence type="ECO:0000259" key="1">
    <source>
        <dbReference type="Pfam" id="PF26308"/>
    </source>
</evidence>
<organism evidence="2 3">
    <name type="scientific">Arcticibacterium luteifluviistationis</name>
    <dbReference type="NCBI Taxonomy" id="1784714"/>
    <lineage>
        <taxon>Bacteria</taxon>
        <taxon>Pseudomonadati</taxon>
        <taxon>Bacteroidota</taxon>
        <taxon>Cytophagia</taxon>
        <taxon>Cytophagales</taxon>
        <taxon>Leadbetterellaceae</taxon>
        <taxon>Arcticibacterium</taxon>
    </lineage>
</organism>
<feature type="domain" description="YopA central" evidence="1">
    <location>
        <begin position="115"/>
        <end position="218"/>
    </location>
</feature>
<gene>
    <name evidence="2" type="ORF">DJ013_15355</name>
</gene>
<keyword evidence="3" id="KW-1185">Reference proteome</keyword>
<proteinExistence type="predicted"/>
<accession>A0A2Z4GF97</accession>
<dbReference type="KEGG" id="als:DJ013_15355"/>
<evidence type="ECO:0000313" key="3">
    <source>
        <dbReference type="Proteomes" id="UP000249873"/>
    </source>
</evidence>
<reference evidence="2 3" key="1">
    <citation type="submission" date="2018-05" db="EMBL/GenBank/DDBJ databases">
        <title>Complete genome sequence of Arcticibacterium luteifluviistationis SM1504T, a cytophagaceae bacterium isolated from Arctic surface seawater.</title>
        <authorList>
            <person name="Li Y."/>
            <person name="Qin Q.-L."/>
        </authorList>
    </citation>
    <scope>NUCLEOTIDE SEQUENCE [LARGE SCALE GENOMIC DNA]</scope>
    <source>
        <strain evidence="2 3">SM1504</strain>
    </source>
</reference>
<sequence>MNKETPDCIPSFIEMNVPNEKLSLYTGEFILKSGEEVYEIDGSVYYKWLPNQQACFEGTILNADLKTFFRLNELNTFSLFINKVQVGEVDLSKIEAKSSLIINGEFTSWAYFGEKKRDYDKVSFQISNLLPFNGQSIKNDTECFLGRITLTNQQFEVTIDKKNYKETFETLKKEGGHILTHSGQIVFHQKNTNENVFQNAINAIRVFLSFCNGRRIGLNHYCFTGEYSPEKTFIGMFSGDMYKSVLNIFPHLNYGNQLETFWPLFYQKWIESEHFLNSIIHWYLEANYHSAMTEGAITLSQIGLESMANHVLNQDKLSKKQIKGLSAADKVRYVLSKYSINTLIPEELSSLRNYFNNLEENDIKDSIDLIINFRNCIVHENPRKLASFINISNDTKFECLQLSLWFLEITILKYLGYQGPYTNRLKSGGFEKEMIENT</sequence>
<dbReference type="Pfam" id="PF26308">
    <property type="entry name" value="YopA_M"/>
    <property type="match status" value="1"/>
</dbReference>
<name>A0A2Z4GF97_9BACT</name>
<dbReference type="InterPro" id="IPR058684">
    <property type="entry name" value="YopA_M"/>
</dbReference>
<evidence type="ECO:0000313" key="2">
    <source>
        <dbReference type="EMBL" id="AWV99463.1"/>
    </source>
</evidence>
<dbReference type="Proteomes" id="UP000249873">
    <property type="component" value="Chromosome"/>
</dbReference>
<protein>
    <recommendedName>
        <fullName evidence="1">YopA central domain-containing protein</fullName>
    </recommendedName>
</protein>
<dbReference type="OrthoDB" id="795065at2"/>